<keyword evidence="3" id="KW-1185">Reference proteome</keyword>
<name>A0A9Q0P598_9ROSI</name>
<feature type="compositionally biased region" description="Basic and acidic residues" evidence="1">
    <location>
        <begin position="109"/>
        <end position="120"/>
    </location>
</feature>
<protein>
    <submittedName>
        <fullName evidence="2">Uncharacterized protein</fullName>
    </submittedName>
</protein>
<dbReference type="EMBL" id="JAPFFM010000020">
    <property type="protein sequence ID" value="KAJ6681856.1"/>
    <property type="molecule type" value="Genomic_DNA"/>
</dbReference>
<evidence type="ECO:0000313" key="2">
    <source>
        <dbReference type="EMBL" id="KAJ6681856.1"/>
    </source>
</evidence>
<dbReference type="Proteomes" id="UP001151752">
    <property type="component" value="Chromosome 5"/>
</dbReference>
<sequence length="120" mass="13461">MLFRRRDTEVATKILFLTPSLSFPLLCSLHKPAISFPFYFLPTVPISTEPIDTVSPSPSFTLLSSLAVMSSPRQPQPRLPSHYSSSHFQPPFPSAPFSNSHCPRRTHHHPTDHPPHQLPG</sequence>
<accession>A0A9Q0P598</accession>
<evidence type="ECO:0000313" key="3">
    <source>
        <dbReference type="Proteomes" id="UP001151752"/>
    </source>
</evidence>
<reference evidence="2" key="1">
    <citation type="submission" date="2022-11" db="EMBL/GenBank/DDBJ databases">
        <authorList>
            <person name="Hyden B.L."/>
            <person name="Feng K."/>
            <person name="Yates T."/>
            <person name="Jawdy S."/>
            <person name="Smart L.B."/>
            <person name="Muchero W."/>
        </authorList>
    </citation>
    <scope>NUCLEOTIDE SEQUENCE</scope>
    <source>
        <tissue evidence="2">Shoot tip</tissue>
    </source>
</reference>
<reference evidence="2" key="2">
    <citation type="journal article" date="2023" name="Int. J. Mol. Sci.">
        <title>De Novo Assembly and Annotation of 11 Diverse Shrub Willow (Salix) Genomes Reveals Novel Gene Organization in Sex-Linked Regions.</title>
        <authorList>
            <person name="Hyden B."/>
            <person name="Feng K."/>
            <person name="Yates T.B."/>
            <person name="Jawdy S."/>
            <person name="Cereghino C."/>
            <person name="Smart L.B."/>
            <person name="Muchero W."/>
        </authorList>
    </citation>
    <scope>NUCLEOTIDE SEQUENCE</scope>
    <source>
        <tissue evidence="2">Shoot tip</tissue>
    </source>
</reference>
<organism evidence="2 3">
    <name type="scientific">Salix koriyanagi</name>
    <dbReference type="NCBI Taxonomy" id="2511006"/>
    <lineage>
        <taxon>Eukaryota</taxon>
        <taxon>Viridiplantae</taxon>
        <taxon>Streptophyta</taxon>
        <taxon>Embryophyta</taxon>
        <taxon>Tracheophyta</taxon>
        <taxon>Spermatophyta</taxon>
        <taxon>Magnoliopsida</taxon>
        <taxon>eudicotyledons</taxon>
        <taxon>Gunneridae</taxon>
        <taxon>Pentapetalae</taxon>
        <taxon>rosids</taxon>
        <taxon>fabids</taxon>
        <taxon>Malpighiales</taxon>
        <taxon>Salicaceae</taxon>
        <taxon>Saliceae</taxon>
        <taxon>Salix</taxon>
    </lineage>
</organism>
<proteinExistence type="predicted"/>
<comment type="caution">
    <text evidence="2">The sequence shown here is derived from an EMBL/GenBank/DDBJ whole genome shotgun (WGS) entry which is preliminary data.</text>
</comment>
<dbReference type="AlphaFoldDB" id="A0A9Q0P598"/>
<gene>
    <name evidence="2" type="ORF">OIU74_020175</name>
</gene>
<feature type="region of interest" description="Disordered" evidence="1">
    <location>
        <begin position="71"/>
        <end position="120"/>
    </location>
</feature>
<evidence type="ECO:0000256" key="1">
    <source>
        <dbReference type="SAM" id="MobiDB-lite"/>
    </source>
</evidence>